<keyword evidence="9" id="KW-1185">Reference proteome</keyword>
<feature type="active site" description="Charge relay system" evidence="5">
    <location>
        <position position="379"/>
    </location>
</feature>
<keyword evidence="4 5" id="KW-0720">Serine protease</keyword>
<evidence type="ECO:0000256" key="4">
    <source>
        <dbReference type="ARBA" id="ARBA00022825"/>
    </source>
</evidence>
<dbReference type="EMBL" id="JAUSUQ010000007">
    <property type="protein sequence ID" value="MDQ0339321.1"/>
    <property type="molecule type" value="Genomic_DNA"/>
</dbReference>
<sequence>MSMLSIIRFILGFGYKLDRSLRKVLLKPYRTLRWIPCLLYPLLEKILKKTVSLPVIIQFDEQSFQTMDTVMGITRQYWRCRIKHRYPAVGCCSADLNVEAIEKLVTDCPQVKKIFFDREVRALLDVASPAILAHRVHRQGLTGKGVTIAVIDTGIYPHPDLINPENRLVAFKDFVNQRTEPYDDHGHGTHCAGDAVSNGYSSNGTYTGPAPEAQVVGVKVLNGMGSGNLSTVMAGVQWCIDHKEQYGIDIISMSLGSTATQPAKDDPLVQIVEKAWRAGIVVCAAAGNEGPEEGTIASPGISPLIITVGAMDDKGTVTREDDEVAPFSSRGPTVDQKGKPDLLAPGVNIISWRAPGSFLDKASKSGWVGEYYMTMSGTSMATPICAGVAALILEQHPGLSPDEVKRRMLETAQDWDLPPQVQGKGYVDAEQAISI</sequence>
<dbReference type="SUPFAM" id="SSF52743">
    <property type="entry name" value="Subtilisin-like"/>
    <property type="match status" value="1"/>
</dbReference>
<dbReference type="Gene3D" id="3.40.50.200">
    <property type="entry name" value="Peptidase S8/S53 domain"/>
    <property type="match status" value="1"/>
</dbReference>
<dbReference type="GO" id="GO:0006508">
    <property type="term" value="P:proteolysis"/>
    <property type="evidence" value="ECO:0007669"/>
    <property type="project" value="UniProtKB-KW"/>
</dbReference>
<evidence type="ECO:0000313" key="8">
    <source>
        <dbReference type="EMBL" id="MDQ0339321.1"/>
    </source>
</evidence>
<dbReference type="Pfam" id="PF00082">
    <property type="entry name" value="Peptidase_S8"/>
    <property type="match status" value="1"/>
</dbReference>
<dbReference type="InterPro" id="IPR022398">
    <property type="entry name" value="Peptidase_S8_His-AS"/>
</dbReference>
<organism evidence="8 9">
    <name type="scientific">Caldalkalibacillus uzonensis</name>
    <dbReference type="NCBI Taxonomy" id="353224"/>
    <lineage>
        <taxon>Bacteria</taxon>
        <taxon>Bacillati</taxon>
        <taxon>Bacillota</taxon>
        <taxon>Bacilli</taxon>
        <taxon>Bacillales</taxon>
        <taxon>Bacillaceae</taxon>
        <taxon>Caldalkalibacillus</taxon>
    </lineage>
</organism>
<proteinExistence type="inferred from homology"/>
<dbReference type="InterPro" id="IPR000209">
    <property type="entry name" value="Peptidase_S8/S53_dom"/>
</dbReference>
<dbReference type="InterPro" id="IPR023828">
    <property type="entry name" value="Peptidase_S8_Ser-AS"/>
</dbReference>
<evidence type="ECO:0000256" key="6">
    <source>
        <dbReference type="RuleBase" id="RU003355"/>
    </source>
</evidence>
<comment type="caution">
    <text evidence="8">The sequence shown here is derived from an EMBL/GenBank/DDBJ whole genome shotgun (WGS) entry which is preliminary data.</text>
</comment>
<evidence type="ECO:0000313" key="9">
    <source>
        <dbReference type="Proteomes" id="UP001232445"/>
    </source>
</evidence>
<dbReference type="PROSITE" id="PS00138">
    <property type="entry name" value="SUBTILASE_SER"/>
    <property type="match status" value="1"/>
</dbReference>
<evidence type="ECO:0000256" key="1">
    <source>
        <dbReference type="ARBA" id="ARBA00011073"/>
    </source>
</evidence>
<dbReference type="CDD" id="cd07487">
    <property type="entry name" value="Peptidases_S8_1"/>
    <property type="match status" value="1"/>
</dbReference>
<accession>A0ABU0CSC8</accession>
<evidence type="ECO:0000259" key="7">
    <source>
        <dbReference type="Pfam" id="PF00082"/>
    </source>
</evidence>
<dbReference type="InterPro" id="IPR023827">
    <property type="entry name" value="Peptidase_S8_Asp-AS"/>
</dbReference>
<dbReference type="PANTHER" id="PTHR43806">
    <property type="entry name" value="PEPTIDASE S8"/>
    <property type="match status" value="1"/>
</dbReference>
<comment type="similarity">
    <text evidence="1 5 6">Belongs to the peptidase S8 family.</text>
</comment>
<dbReference type="RefSeq" id="WP_307339148.1">
    <property type="nucleotide sequence ID" value="NZ_JAUSUQ010000007.1"/>
</dbReference>
<evidence type="ECO:0000256" key="3">
    <source>
        <dbReference type="ARBA" id="ARBA00022801"/>
    </source>
</evidence>
<reference evidence="8 9" key="1">
    <citation type="submission" date="2023-07" db="EMBL/GenBank/DDBJ databases">
        <title>Genomic Encyclopedia of Type Strains, Phase IV (KMG-IV): sequencing the most valuable type-strain genomes for metagenomic binning, comparative biology and taxonomic classification.</title>
        <authorList>
            <person name="Goeker M."/>
        </authorList>
    </citation>
    <scope>NUCLEOTIDE SEQUENCE [LARGE SCALE GENOMIC DNA]</scope>
    <source>
        <strain evidence="8 9">DSM 17740</strain>
    </source>
</reference>
<dbReference type="InterPro" id="IPR036852">
    <property type="entry name" value="Peptidase_S8/S53_dom_sf"/>
</dbReference>
<feature type="domain" description="Peptidase S8/S53" evidence="7">
    <location>
        <begin position="143"/>
        <end position="415"/>
    </location>
</feature>
<dbReference type="InterPro" id="IPR050131">
    <property type="entry name" value="Peptidase_S8_subtilisin-like"/>
</dbReference>
<dbReference type="Proteomes" id="UP001232445">
    <property type="component" value="Unassembled WGS sequence"/>
</dbReference>
<dbReference type="PROSITE" id="PS51892">
    <property type="entry name" value="SUBTILASE"/>
    <property type="match status" value="1"/>
</dbReference>
<dbReference type="PROSITE" id="PS00136">
    <property type="entry name" value="SUBTILASE_ASP"/>
    <property type="match status" value="1"/>
</dbReference>
<keyword evidence="3 5" id="KW-0378">Hydrolase</keyword>
<dbReference type="PANTHER" id="PTHR43806:SF65">
    <property type="entry name" value="SERINE PROTEASE APRX"/>
    <property type="match status" value="1"/>
</dbReference>
<dbReference type="EC" id="3.4.21.-" evidence="8"/>
<protein>
    <submittedName>
        <fullName evidence="8">Serine protease AprX</fullName>
        <ecNumber evidence="8">3.4.21.-</ecNumber>
    </submittedName>
</protein>
<dbReference type="InterPro" id="IPR015500">
    <property type="entry name" value="Peptidase_S8_subtilisin-rel"/>
</dbReference>
<keyword evidence="2 5" id="KW-0645">Protease</keyword>
<name>A0ABU0CSC8_9BACI</name>
<gene>
    <name evidence="8" type="ORF">J2S00_002108</name>
</gene>
<feature type="active site" description="Charge relay system" evidence="5">
    <location>
        <position position="187"/>
    </location>
</feature>
<dbReference type="GO" id="GO:0008233">
    <property type="term" value="F:peptidase activity"/>
    <property type="evidence" value="ECO:0007669"/>
    <property type="project" value="UniProtKB-KW"/>
</dbReference>
<evidence type="ECO:0000256" key="2">
    <source>
        <dbReference type="ARBA" id="ARBA00022670"/>
    </source>
</evidence>
<dbReference type="PRINTS" id="PR00723">
    <property type="entry name" value="SUBTILISIN"/>
</dbReference>
<evidence type="ECO:0000256" key="5">
    <source>
        <dbReference type="PROSITE-ProRule" id="PRU01240"/>
    </source>
</evidence>
<feature type="active site" description="Charge relay system" evidence="5">
    <location>
        <position position="152"/>
    </location>
</feature>
<dbReference type="PROSITE" id="PS00137">
    <property type="entry name" value="SUBTILASE_HIS"/>
    <property type="match status" value="1"/>
</dbReference>